<reference evidence="12" key="2">
    <citation type="submission" date="2025-08" db="UniProtKB">
        <authorList>
            <consortium name="Ensembl"/>
        </authorList>
    </citation>
    <scope>IDENTIFICATION</scope>
</reference>
<comment type="subcellular location">
    <subcellularLocation>
        <location evidence="1">Secreted</location>
    </subcellularLocation>
</comment>
<reference evidence="12" key="3">
    <citation type="submission" date="2025-09" db="UniProtKB">
        <authorList>
            <consortium name="Ensembl"/>
        </authorList>
    </citation>
    <scope>IDENTIFICATION</scope>
</reference>
<keyword evidence="4" id="KW-0964">Secreted</keyword>
<evidence type="ECO:0000256" key="10">
    <source>
        <dbReference type="SAM" id="SignalP"/>
    </source>
</evidence>
<evidence type="ECO:0000256" key="7">
    <source>
        <dbReference type="ARBA" id="ARBA00023157"/>
    </source>
</evidence>
<feature type="region of interest" description="Disordered" evidence="9">
    <location>
        <begin position="283"/>
        <end position="342"/>
    </location>
</feature>
<proteinExistence type="inferred from homology"/>
<evidence type="ECO:0000256" key="9">
    <source>
        <dbReference type="SAM" id="MobiDB-lite"/>
    </source>
</evidence>
<evidence type="ECO:0000256" key="2">
    <source>
        <dbReference type="ARBA" id="ARBA00010842"/>
    </source>
</evidence>
<evidence type="ECO:0000259" key="11">
    <source>
        <dbReference type="Pfam" id="PF04706"/>
    </source>
</evidence>
<keyword evidence="7" id="KW-1015">Disulfide bond</keyword>
<evidence type="ECO:0000256" key="5">
    <source>
        <dbReference type="ARBA" id="ARBA00022687"/>
    </source>
</evidence>
<protein>
    <submittedName>
        <fullName evidence="12">Dickkopf WNT signaling pathway inhibitor 3</fullName>
    </submittedName>
</protein>
<organism evidence="12 13">
    <name type="scientific">Panthera leo</name>
    <name type="common">Lion</name>
    <dbReference type="NCBI Taxonomy" id="9689"/>
    <lineage>
        <taxon>Eukaryota</taxon>
        <taxon>Metazoa</taxon>
        <taxon>Chordata</taxon>
        <taxon>Craniata</taxon>
        <taxon>Vertebrata</taxon>
        <taxon>Euteleostomi</taxon>
        <taxon>Mammalia</taxon>
        <taxon>Eutheria</taxon>
        <taxon>Laurasiatheria</taxon>
        <taxon>Carnivora</taxon>
        <taxon>Feliformia</taxon>
        <taxon>Felidae</taxon>
        <taxon>Pantherinae</taxon>
        <taxon>Panthera</taxon>
    </lineage>
</organism>
<dbReference type="GO" id="GO:0005615">
    <property type="term" value="C:extracellular space"/>
    <property type="evidence" value="ECO:0007669"/>
    <property type="project" value="TreeGrafter"/>
</dbReference>
<dbReference type="CDD" id="cd23014">
    <property type="entry name" value="Dkk3_N_Cys1"/>
    <property type="match status" value="1"/>
</dbReference>
<dbReference type="Ensembl" id="ENSPLOT00000012479.1">
    <property type="protein sequence ID" value="ENSPLOP00000011286.1"/>
    <property type="gene ID" value="ENSPLOG00000008271.1"/>
</dbReference>
<evidence type="ECO:0000313" key="13">
    <source>
        <dbReference type="Proteomes" id="UP000694399"/>
    </source>
</evidence>
<dbReference type="InterPro" id="IPR006796">
    <property type="entry name" value="Dickkopf_N"/>
</dbReference>
<dbReference type="InterPro" id="IPR047301">
    <property type="entry name" value="Dkk3_N"/>
</dbReference>
<keyword evidence="3" id="KW-0217">Developmental protein</keyword>
<keyword evidence="8" id="KW-0175">Coiled coil</keyword>
<dbReference type="GO" id="GO:0016055">
    <property type="term" value="P:Wnt signaling pathway"/>
    <property type="evidence" value="ECO:0007669"/>
    <property type="project" value="UniProtKB-KW"/>
</dbReference>
<comment type="similarity">
    <text evidence="2">Belongs to the dickkopf family.</text>
</comment>
<feature type="chain" id="PRO_5034420992" evidence="10">
    <location>
        <begin position="17"/>
        <end position="358"/>
    </location>
</feature>
<evidence type="ECO:0000256" key="3">
    <source>
        <dbReference type="ARBA" id="ARBA00022473"/>
    </source>
</evidence>
<feature type="domain" description="Dickkopf N-terminal cysteine-rich" evidence="11">
    <location>
        <begin position="146"/>
        <end position="176"/>
    </location>
</feature>
<dbReference type="GO" id="GO:0048019">
    <property type="term" value="F:receptor antagonist activity"/>
    <property type="evidence" value="ECO:0007669"/>
    <property type="project" value="TreeGrafter"/>
</dbReference>
<evidence type="ECO:0000256" key="6">
    <source>
        <dbReference type="ARBA" id="ARBA00022729"/>
    </source>
</evidence>
<keyword evidence="5" id="KW-0879">Wnt signaling pathway</keyword>
<dbReference type="GO" id="GO:0090090">
    <property type="term" value="P:negative regulation of canonical Wnt signaling pathway"/>
    <property type="evidence" value="ECO:0007669"/>
    <property type="project" value="TreeGrafter"/>
</dbReference>
<sequence>MRRLGGTLLCLLLAAAVPTAPAPAPTATAAPVEPGPALSYPQEEATLNEMFREVEELMEDTQHKLRSAVEEMEAEEAAAKTSSEVNVAKLPSSYHNETNTETKIGNNTIHVHREIHKITNNQTGQTVFSETVITSVGDEEAKRSHECIIDEDCGPARYCQFASFEYTCQPCRDQQTVSVPRGVCSCSTGAWGLSWVPEKETWGEAFLEAFCGAFNHVHAWKSLSMRPNGADSWSDEEAISRPATTLTRRMISWVTEEGGKVGTGYLSFPRGRPIPVDAASDTIAAPTLHPPPSTLHPPDLSPHLPREGGGRAGRSQRTSLIEIPQRSTKPGKRGLPPPNRCFGQSHMGSLTFLVLFHY</sequence>
<accession>A0A8C9D3E5</accession>
<dbReference type="Pfam" id="PF04706">
    <property type="entry name" value="Dickkopf_N"/>
    <property type="match status" value="1"/>
</dbReference>
<keyword evidence="13" id="KW-1185">Reference proteome</keyword>
<evidence type="ECO:0000313" key="12">
    <source>
        <dbReference type="Ensembl" id="ENSPLOP00000011286.1"/>
    </source>
</evidence>
<dbReference type="Proteomes" id="UP000694399">
    <property type="component" value="Chromosome D2"/>
</dbReference>
<evidence type="ECO:0000256" key="4">
    <source>
        <dbReference type="ARBA" id="ARBA00022525"/>
    </source>
</evidence>
<dbReference type="InterPro" id="IPR039863">
    <property type="entry name" value="DKK1-4"/>
</dbReference>
<feature type="signal peptide" evidence="10">
    <location>
        <begin position="1"/>
        <end position="16"/>
    </location>
</feature>
<dbReference type="PANTHER" id="PTHR12113:SF8">
    <property type="entry name" value="DICKKOPF-RELATED PROTEIN 3"/>
    <property type="match status" value="1"/>
</dbReference>
<reference evidence="12" key="1">
    <citation type="journal article" date="2019" name="bioRxiv">
        <title>Long live the king: chromosome-level assembly of the lion (Panthera leo) using linked-read, Hi-C, and long read data.</title>
        <authorList>
            <person name="Armstrong E.E."/>
            <person name="Taylor R.W."/>
            <person name="Miller D.E."/>
            <person name="Kaelin C."/>
            <person name="Barsh G."/>
            <person name="Hadly E.A."/>
            <person name="Petrov D."/>
        </authorList>
    </citation>
    <scope>NUCLEOTIDE SEQUENCE [LARGE SCALE GENOMIC DNA]</scope>
</reference>
<name>A0A8C9D3E5_PANLE</name>
<keyword evidence="6 10" id="KW-0732">Signal</keyword>
<dbReference type="PANTHER" id="PTHR12113">
    <property type="entry name" value="DICKKOPF3-LIKE 3"/>
    <property type="match status" value="1"/>
</dbReference>
<gene>
    <name evidence="12" type="primary">DKK3</name>
</gene>
<dbReference type="GeneTree" id="ENSGT00390000000221"/>
<evidence type="ECO:0000256" key="8">
    <source>
        <dbReference type="SAM" id="Coils"/>
    </source>
</evidence>
<dbReference type="GO" id="GO:0039706">
    <property type="term" value="F:co-receptor binding"/>
    <property type="evidence" value="ECO:0007669"/>
    <property type="project" value="TreeGrafter"/>
</dbReference>
<evidence type="ECO:0000256" key="1">
    <source>
        <dbReference type="ARBA" id="ARBA00004613"/>
    </source>
</evidence>
<feature type="coiled-coil region" evidence="8">
    <location>
        <begin position="40"/>
        <end position="78"/>
    </location>
</feature>
<dbReference type="AlphaFoldDB" id="A0A8C9D3E5"/>